<evidence type="ECO:0000259" key="5">
    <source>
        <dbReference type="Pfam" id="PF11935"/>
    </source>
</evidence>
<dbReference type="InterPro" id="IPR032460">
    <property type="entry name" value="Symplekin/Pta1_N"/>
</dbReference>
<gene>
    <name evidence="7" type="ORF">APZ42_018881</name>
</gene>
<evidence type="ECO:0000256" key="3">
    <source>
        <dbReference type="ARBA" id="ARBA00023242"/>
    </source>
</evidence>
<dbReference type="EMBL" id="LRGB01000868">
    <property type="protein sequence ID" value="KZS15691.1"/>
    <property type="molecule type" value="Genomic_DNA"/>
</dbReference>
<dbReference type="STRING" id="35525.A0A164YWS4"/>
<evidence type="ECO:0000313" key="7">
    <source>
        <dbReference type="EMBL" id="KZS15691.1"/>
    </source>
</evidence>
<feature type="compositionally biased region" description="Basic and acidic residues" evidence="4">
    <location>
        <begin position="322"/>
        <end position="337"/>
    </location>
</feature>
<feature type="compositionally biased region" description="Basic and acidic residues" evidence="4">
    <location>
        <begin position="1075"/>
        <end position="1088"/>
    </location>
</feature>
<keyword evidence="2" id="KW-0507">mRNA processing</keyword>
<dbReference type="InterPro" id="IPR022075">
    <property type="entry name" value="Symplekin_C"/>
</dbReference>
<keyword evidence="3" id="KW-0539">Nucleus</keyword>
<evidence type="ECO:0000256" key="2">
    <source>
        <dbReference type="ARBA" id="ARBA00022664"/>
    </source>
</evidence>
<dbReference type="PANTHER" id="PTHR15245">
    <property type="entry name" value="SYMPLEKIN-RELATED"/>
    <property type="match status" value="1"/>
</dbReference>
<dbReference type="AlphaFoldDB" id="A0A164YWS4"/>
<feature type="domain" description="Symplekin/Pta1 N-terminal" evidence="5">
    <location>
        <begin position="104"/>
        <end position="323"/>
    </location>
</feature>
<comment type="caution">
    <text evidence="7">The sequence shown here is derived from an EMBL/GenBank/DDBJ whole genome shotgun (WGS) entry which is preliminary data.</text>
</comment>
<dbReference type="PANTHER" id="PTHR15245:SF20">
    <property type="entry name" value="SYMPLEKIN"/>
    <property type="match status" value="1"/>
</dbReference>
<dbReference type="InterPro" id="IPR016024">
    <property type="entry name" value="ARM-type_fold"/>
</dbReference>
<dbReference type="SUPFAM" id="SSF48371">
    <property type="entry name" value="ARM repeat"/>
    <property type="match status" value="1"/>
</dbReference>
<sequence>MDRVKIEKGTSTEERIVELLNSAATDAGDQSRVDHLIKIQELIIHQEPGLLDNFVDEITAFQHDRSADVRKTVVGFIEEACKVDPELLGKVMHSLQLLLGDTSIAVQKRVIQALTQLYKVTLLWLAKAPSVTELMENTWNMLNQMKLQIAKMIDHDNDGVRTIAVKFYEMLIVSQTYPEPDSIRKENEFSLEEIPLTLKVARPRKLEEEAQLMLEDLMKYHGSAHISSANLMACMGSLTHIAKSRPQFLDRIVTAMEMLHANLPPTLSKSQVNSVRKHLKLQLLAILKHPASHERSSNIKTLLGDLGATPQEINKALPSAEEIAKHPRRSERADDSKSGPAAKRRKIEADPVLPVRENPKEKALAITEEFIVQRLTTKGAADLVIEALPNITSSMPPHFPSIYTPISDAGTQSQIRHVARLMASQMTNAGIGPGVAEAGYVPKMGNDFEDDDDDMDDMPGAAVITPGFRGGEDPESAKPGVASIQPPVQIRARQRALKLAEIAKPLTPQMNESMARSALQRVLKAERTAMLGGVAANRQKILASLATLFSGDFKDLVLEYIMADPRLRIELAFSWLYEEYSMVMGFCRQSSIVKDEFRHAAVDSYTSVFCSLVNGLKKQSDLKEREALLSRLFYESPNIPEQGVLILRTMLCDDAKLVDISIQILRQLVQRPSKQLIYLNVLLEISSHENENIRSAVLSCLTDLYDRGALRRVIEDYALMCLKFLLLEEPPALLSGPEKGRSEVVTTWTEEIIKASLYLFLAVLRSNHKLIHELAVVYVQANADIKRKILRMVEGPVEGMGMESPELLKLVETCPKGAETLLIRIIHILTDKYPPSPALVEHVRNIYQQRVPDVRFLIPVLNGLGKKEVLSVLPKLIKLNPDVVKKVFSRLLGTQGDSTATYPSPLSPTELLIALHNIDSTQCDMKTIMKATSICFMERTVYTQEVLAVVMQQLMDQNPLPTLLMRTVLQSLSLYPRLSGFVMNILQRLIVKQVWKQKKVWEGFIKCCQRTKPQSFAVILQLPPQFLQELLNTSPDLKTPLVEHVMTFTENQRMHIPKLTMDVLNGIAQFQAEAEELHNEDSKDREAGSPEPMESAFHGDIEPPAPGDS</sequence>
<evidence type="ECO:0000256" key="1">
    <source>
        <dbReference type="ARBA" id="ARBA00004123"/>
    </source>
</evidence>
<dbReference type="Pfam" id="PF11935">
    <property type="entry name" value="SYMPK_PTA1_N"/>
    <property type="match status" value="1"/>
</dbReference>
<evidence type="ECO:0000313" key="8">
    <source>
        <dbReference type="Proteomes" id="UP000076858"/>
    </source>
</evidence>
<dbReference type="GO" id="GO:0006397">
    <property type="term" value="P:mRNA processing"/>
    <property type="evidence" value="ECO:0007669"/>
    <property type="project" value="UniProtKB-KW"/>
</dbReference>
<dbReference type="InterPro" id="IPR021850">
    <property type="entry name" value="Symplekin/Pta1"/>
</dbReference>
<dbReference type="InterPro" id="IPR011989">
    <property type="entry name" value="ARM-like"/>
</dbReference>
<dbReference type="Pfam" id="PF12295">
    <property type="entry name" value="Symplekin_C"/>
    <property type="match status" value="1"/>
</dbReference>
<organism evidence="7 8">
    <name type="scientific">Daphnia magna</name>
    <dbReference type="NCBI Taxonomy" id="35525"/>
    <lineage>
        <taxon>Eukaryota</taxon>
        <taxon>Metazoa</taxon>
        <taxon>Ecdysozoa</taxon>
        <taxon>Arthropoda</taxon>
        <taxon>Crustacea</taxon>
        <taxon>Branchiopoda</taxon>
        <taxon>Diplostraca</taxon>
        <taxon>Cladocera</taxon>
        <taxon>Anomopoda</taxon>
        <taxon>Daphniidae</taxon>
        <taxon>Daphnia</taxon>
    </lineage>
</organism>
<proteinExistence type="predicted"/>
<name>A0A164YWS4_9CRUS</name>
<accession>A0A164YWS4</accession>
<keyword evidence="8" id="KW-1185">Reference proteome</keyword>
<feature type="region of interest" description="Disordered" evidence="4">
    <location>
        <begin position="1074"/>
        <end position="1109"/>
    </location>
</feature>
<reference evidence="7 8" key="1">
    <citation type="submission" date="2016-03" db="EMBL/GenBank/DDBJ databases">
        <title>EvidentialGene: Evidence-directed Construction of Genes on Genomes.</title>
        <authorList>
            <person name="Gilbert D.G."/>
            <person name="Choi J.-H."/>
            <person name="Mockaitis K."/>
            <person name="Colbourne J."/>
            <person name="Pfrender M."/>
        </authorList>
    </citation>
    <scope>NUCLEOTIDE SEQUENCE [LARGE SCALE GENOMIC DNA]</scope>
    <source>
        <strain evidence="7 8">Xinb3</strain>
        <tissue evidence="7">Complete organism</tissue>
    </source>
</reference>
<dbReference type="Gene3D" id="1.25.10.10">
    <property type="entry name" value="Leucine-rich Repeat Variant"/>
    <property type="match status" value="1"/>
</dbReference>
<dbReference type="GO" id="GO:0005847">
    <property type="term" value="C:mRNA cleavage and polyadenylation specificity factor complex"/>
    <property type="evidence" value="ECO:0007669"/>
    <property type="project" value="TreeGrafter"/>
</dbReference>
<evidence type="ECO:0000256" key="4">
    <source>
        <dbReference type="SAM" id="MobiDB-lite"/>
    </source>
</evidence>
<protein>
    <submittedName>
        <fullName evidence="7">Symplekin</fullName>
    </submittedName>
</protein>
<evidence type="ECO:0000259" key="6">
    <source>
        <dbReference type="Pfam" id="PF12295"/>
    </source>
</evidence>
<feature type="domain" description="Symplekin C-terminal" evidence="6">
    <location>
        <begin position="853"/>
        <end position="1032"/>
    </location>
</feature>
<feature type="region of interest" description="Disordered" evidence="4">
    <location>
        <begin position="319"/>
        <end position="351"/>
    </location>
</feature>
<dbReference type="Proteomes" id="UP000076858">
    <property type="component" value="Unassembled WGS sequence"/>
</dbReference>
<comment type="subcellular location">
    <subcellularLocation>
        <location evidence="1">Nucleus</location>
    </subcellularLocation>
</comment>
<dbReference type="OrthoDB" id="331600at2759"/>